<evidence type="ECO:0000313" key="2">
    <source>
        <dbReference type="EMBL" id="PVH29280.1"/>
    </source>
</evidence>
<sequence>MMLIRLTQSILAAFCLVIAFSVAALAQESEAKTAWQNLRSTAASHGVVISSQGATDYGTSLVAQNVRVFLEDDPDDLLVHMPELRIEPRGTAIALVPSPEFTVTIRPSRRELRELTFTHDGEIVADVSDDQIAIDLLFDQLSARLTRSERRGEALSDSFEMSLEGFTSSLNALREGSADFTLGAETTRYDFSFDAGSARRPSPQSGDGTIAGLLVELSGRELDMLGDDEGMLRAAFDAGLAMRLVYSAQSVTGNSSQMIEGAQVDMTSSGGASEFVVDIRDGVFAAHTTAGAAQISGGMAGISGDVSFGGLGLHLGFPMLSSAEDQPLYLRFNLDDLIASEETLALAGAGDFAGEAVSLALEVSALGRLTEDMGPEFFEADEPPFDVTSVSLDRLLTRVGAAEFTGSGAFAFLGGLLASIDQEMPNGTGDFVFELIGGDALLTRLSALGVVPQDQQFFVRMMLNGLGRPVGEDHLRADVAIRPGGAVTVNGAPLPF</sequence>
<name>A0A2T8HUZ5_9RHOB</name>
<organism evidence="2 3">
    <name type="scientific">Pararhodobacter oceanensis</name>
    <dbReference type="NCBI Taxonomy" id="2172121"/>
    <lineage>
        <taxon>Bacteria</taxon>
        <taxon>Pseudomonadati</taxon>
        <taxon>Pseudomonadota</taxon>
        <taxon>Alphaproteobacteria</taxon>
        <taxon>Rhodobacterales</taxon>
        <taxon>Paracoccaceae</taxon>
        <taxon>Pararhodobacter</taxon>
    </lineage>
</organism>
<feature type="signal peptide" evidence="1">
    <location>
        <begin position="1"/>
        <end position="26"/>
    </location>
</feature>
<keyword evidence="3" id="KW-1185">Reference proteome</keyword>
<comment type="caution">
    <text evidence="2">The sequence shown here is derived from an EMBL/GenBank/DDBJ whole genome shotgun (WGS) entry which is preliminary data.</text>
</comment>
<dbReference type="AlphaFoldDB" id="A0A2T8HUZ5"/>
<accession>A0A2T8HUZ5</accession>
<proteinExistence type="predicted"/>
<evidence type="ECO:0000313" key="3">
    <source>
        <dbReference type="Proteomes" id="UP000245911"/>
    </source>
</evidence>
<gene>
    <name evidence="2" type="ORF">DDE20_09725</name>
</gene>
<feature type="chain" id="PRO_5015440413" description="DUF2125 domain-containing protein" evidence="1">
    <location>
        <begin position="27"/>
        <end position="496"/>
    </location>
</feature>
<protein>
    <recommendedName>
        <fullName evidence="4">DUF2125 domain-containing protein</fullName>
    </recommendedName>
</protein>
<dbReference type="OrthoDB" id="7791409at2"/>
<evidence type="ECO:0008006" key="4">
    <source>
        <dbReference type="Google" id="ProtNLM"/>
    </source>
</evidence>
<dbReference type="EMBL" id="QDKM01000003">
    <property type="protein sequence ID" value="PVH29280.1"/>
    <property type="molecule type" value="Genomic_DNA"/>
</dbReference>
<dbReference type="RefSeq" id="WP_116558275.1">
    <property type="nucleotide sequence ID" value="NZ_QDKM01000003.1"/>
</dbReference>
<keyword evidence="1" id="KW-0732">Signal</keyword>
<dbReference type="Proteomes" id="UP000245911">
    <property type="component" value="Unassembled WGS sequence"/>
</dbReference>
<reference evidence="2 3" key="1">
    <citation type="submission" date="2018-04" db="EMBL/GenBank/DDBJ databases">
        <title>Pararhodobacter oceanense sp. nov., isolated from marine intertidal sediment.</title>
        <authorList>
            <person name="Wang X.-L."/>
            <person name="Du Z.-J."/>
        </authorList>
    </citation>
    <scope>NUCLEOTIDE SEQUENCE [LARGE SCALE GENOMIC DNA]</scope>
    <source>
        <strain evidence="2 3">AM505</strain>
    </source>
</reference>
<evidence type="ECO:0000256" key="1">
    <source>
        <dbReference type="SAM" id="SignalP"/>
    </source>
</evidence>